<organism evidence="2 3">
    <name type="scientific">Burkholderia territorii</name>
    <dbReference type="NCBI Taxonomy" id="1503055"/>
    <lineage>
        <taxon>Bacteria</taxon>
        <taxon>Pseudomonadati</taxon>
        <taxon>Pseudomonadota</taxon>
        <taxon>Betaproteobacteria</taxon>
        <taxon>Burkholderiales</taxon>
        <taxon>Burkholderiaceae</taxon>
        <taxon>Burkholderia</taxon>
        <taxon>Burkholderia cepacia complex</taxon>
    </lineage>
</organism>
<feature type="domain" description="Dermonecrotic toxin N-terminal" evidence="1">
    <location>
        <begin position="139"/>
        <end position="386"/>
    </location>
</feature>
<reference evidence="2 3" key="1">
    <citation type="submission" date="2015-11" db="EMBL/GenBank/DDBJ databases">
        <title>Expanding the genomic diversity of Burkholderia species for the development of highly accurate diagnostics.</title>
        <authorList>
            <person name="Sahl J."/>
            <person name="Keim P."/>
            <person name="Wagner D."/>
        </authorList>
    </citation>
    <scope>NUCLEOTIDE SEQUENCE [LARGE SCALE GENOMIC DNA]</scope>
    <source>
        <strain evidence="2 3">MSMB1301WGS</strain>
    </source>
</reference>
<dbReference type="InterPro" id="IPR011029">
    <property type="entry name" value="DEATH-like_dom_sf"/>
</dbReference>
<dbReference type="InterPro" id="IPR046673">
    <property type="entry name" value="ToxA_N"/>
</dbReference>
<protein>
    <recommendedName>
        <fullName evidence="1">Dermonecrotic toxin N-terminal domain-containing protein</fullName>
    </recommendedName>
</protein>
<dbReference type="EMBL" id="LPEQ01000092">
    <property type="protein sequence ID" value="KVV44985.1"/>
    <property type="molecule type" value="Genomic_DNA"/>
</dbReference>
<dbReference type="Proteomes" id="UP000062317">
    <property type="component" value="Unassembled WGS sequence"/>
</dbReference>
<comment type="caution">
    <text evidence="2">The sequence shown here is derived from an EMBL/GenBank/DDBJ whole genome shotgun (WGS) entry which is preliminary data.</text>
</comment>
<dbReference type="Pfam" id="PF20178">
    <property type="entry name" value="ToxA_N"/>
    <property type="match status" value="1"/>
</dbReference>
<name>A0A105VBW3_9BURK</name>
<keyword evidence="3" id="KW-1185">Reference proteome</keyword>
<gene>
    <name evidence="2" type="ORF">WT27_00515</name>
</gene>
<accession>A0A105VBW3</accession>
<sequence length="1229" mass="134539">MTFKPIPGNVFDNRLESQIKRQISDLAYLTIGIAGGATPESELQLRGQQIVDSVRSNSDMAPYLAERQDRVQDDQNLAALKSTLPSWLKAPSGGSDNLSSFATARRKADWESERTRYLRLAQKAVDRQIDASKAISDVVSLDEYTEVYAKAYLIENGHSSIDPRRIRVDVQRVTKTFDPVAYQVAAGTDTQVTKETMSLPEYLRRNNDPPFSGSYSSVSVKALSTDGQPMNLNVRAMATALNIGNNYTKYLKDSFIAPSSAARREKMQQADRAVFEKDISQAKLQGTIGETQDKRGRKWAEAILKHPDSASRPKVDGYTIEASKLSIAGTHVRNVYVIRPKEKDSMKSLLLYMPDAPEGKSLREFSDGAELSLALKSDALRDHLLQLVDPGAKEAVRIALSSRQGMSIKETPVGGDFFDAMYEDRANHMIVNVDRATTSNGEVKKQSAWNVYNWGMEFLTPIPVVGNGVDLGTAGVGFVNSAEAARNGDSNAAMKYLFDAVTRVLTTDASAVTRRRSSSSQTATPALNPILLPNGKTGYQFSATNSETPNWKIPASFGVVRPSDIGDAERGVYSATRNSQKHEYVQIDGLFYESGQNSTGRYIQRPGSPTNRMQIVRSDDKWQLTEPPARALLGGAQSNSGGRLTSISDRIQTQGIANVSEFRCIQPELNSYLAADAARATFTRLVDLATAEGRLSVEARVAIRTESTPYQQAAAFTEHFLSRNGSGVWRFPDLLSEAENNRPRAQRAAAGIDDVITRERVEIIALANLPTMAAETFAQRRHDISKVLAQGGNQETFVRLVDLATAEGKLSLADRAQIMRQQTAYERASTFVNSFQSRNGDGVSNFPDLLKQAQNNGPRASAAPATIHNMIAQERSRLEGLPARLTENGAFDSVGLTRHHRELIDLLTAESNKGVQDRFLDTLVANESLGAADRVILGRIQNPYERGARLLDTVRSRLGDRGLASLPDALCQAIARTPGATTTGGPLDSRARKERVRLAGLPQRLQAEGVADMNAFRRLQPELASYLAEDNNQATFNRLVDLSVAEGRLTLAHRTEIMGQSTPYERAHTFTASFLSRNGSGVTKLTDLLSQAESNGPRASAAPSVVSNLIGQEQAALAGLPARLTAEGAFDSAGLVRHRIELIEVLTAESNREVHDRLLDILVADGGLNAADRYQIRRIRNPYERGTTLLAYLQSGGNSRLARFPAALERASEYAQWSYALNSPRLEES</sequence>
<evidence type="ECO:0000313" key="2">
    <source>
        <dbReference type="EMBL" id="KVV44985.1"/>
    </source>
</evidence>
<evidence type="ECO:0000313" key="3">
    <source>
        <dbReference type="Proteomes" id="UP000062317"/>
    </source>
</evidence>
<dbReference type="AlphaFoldDB" id="A0A105VBW3"/>
<proteinExistence type="predicted"/>
<dbReference type="SUPFAM" id="SSF47986">
    <property type="entry name" value="DEATH domain"/>
    <property type="match status" value="1"/>
</dbReference>
<evidence type="ECO:0000259" key="1">
    <source>
        <dbReference type="Pfam" id="PF20178"/>
    </source>
</evidence>